<evidence type="ECO:0000259" key="5">
    <source>
        <dbReference type="PROSITE" id="PS51925"/>
    </source>
</evidence>
<dbReference type="GO" id="GO:0043066">
    <property type="term" value="P:negative regulation of apoptotic process"/>
    <property type="evidence" value="ECO:0007669"/>
    <property type="project" value="TreeGrafter"/>
</dbReference>
<gene>
    <name evidence="6" type="ORF">GSLYS_00013621001</name>
</gene>
<dbReference type="Pfam" id="PF02201">
    <property type="entry name" value="SWIB"/>
    <property type="match status" value="1"/>
</dbReference>
<name>A0AAV2I666_LYMST</name>
<keyword evidence="1" id="KW-0479">Metal-binding</keyword>
<evidence type="ECO:0000256" key="4">
    <source>
        <dbReference type="SAM" id="MobiDB-lite"/>
    </source>
</evidence>
<comment type="caution">
    <text evidence="6">The sequence shown here is derived from an EMBL/GenBank/DDBJ whole genome shotgun (WGS) entry which is preliminary data.</text>
</comment>
<protein>
    <recommendedName>
        <fullName evidence="5">DM2 domain-containing protein</fullName>
    </recommendedName>
</protein>
<dbReference type="PROSITE" id="PS51925">
    <property type="entry name" value="SWIB_MDM2"/>
    <property type="match status" value="1"/>
</dbReference>
<dbReference type="AlphaFoldDB" id="A0AAV2I666"/>
<keyword evidence="7" id="KW-1185">Reference proteome</keyword>
<accession>A0AAV2I666</accession>
<organism evidence="6 7">
    <name type="scientific">Lymnaea stagnalis</name>
    <name type="common">Great pond snail</name>
    <name type="synonym">Helix stagnalis</name>
    <dbReference type="NCBI Taxonomy" id="6523"/>
    <lineage>
        <taxon>Eukaryota</taxon>
        <taxon>Metazoa</taxon>
        <taxon>Spiralia</taxon>
        <taxon>Lophotrochozoa</taxon>
        <taxon>Mollusca</taxon>
        <taxon>Gastropoda</taxon>
        <taxon>Heterobranchia</taxon>
        <taxon>Euthyneura</taxon>
        <taxon>Panpulmonata</taxon>
        <taxon>Hygrophila</taxon>
        <taxon>Lymnaeoidea</taxon>
        <taxon>Lymnaeidae</taxon>
        <taxon>Lymnaea</taxon>
    </lineage>
</organism>
<dbReference type="GO" id="GO:0008270">
    <property type="term" value="F:zinc ion binding"/>
    <property type="evidence" value="ECO:0007669"/>
    <property type="project" value="UniProtKB-KW"/>
</dbReference>
<feature type="non-terminal residue" evidence="6">
    <location>
        <position position="160"/>
    </location>
</feature>
<evidence type="ECO:0000313" key="7">
    <source>
        <dbReference type="Proteomes" id="UP001497497"/>
    </source>
</evidence>
<keyword evidence="3" id="KW-0862">Zinc</keyword>
<keyword evidence="2" id="KW-0863">Zinc-finger</keyword>
<dbReference type="PANTHER" id="PTHR46858:SF5">
    <property type="entry name" value="E3 UBIQUITIN-PROTEIN LIGASE APD1-RELATED"/>
    <property type="match status" value="1"/>
</dbReference>
<feature type="region of interest" description="Disordered" evidence="4">
    <location>
        <begin position="124"/>
        <end position="160"/>
    </location>
</feature>
<evidence type="ECO:0000313" key="6">
    <source>
        <dbReference type="EMBL" id="CAL1539888.1"/>
    </source>
</evidence>
<dbReference type="Proteomes" id="UP001497497">
    <property type="component" value="Unassembled WGS sequence"/>
</dbReference>
<dbReference type="EMBL" id="CAXITT010000359">
    <property type="protein sequence ID" value="CAL1539888.1"/>
    <property type="molecule type" value="Genomic_DNA"/>
</dbReference>
<dbReference type="SUPFAM" id="SSF47592">
    <property type="entry name" value="SWIB/MDM2 domain"/>
    <property type="match status" value="1"/>
</dbReference>
<dbReference type="GO" id="GO:0010468">
    <property type="term" value="P:regulation of gene expression"/>
    <property type="evidence" value="ECO:0007669"/>
    <property type="project" value="TreeGrafter"/>
</dbReference>
<proteinExistence type="predicted"/>
<feature type="domain" description="DM2" evidence="5">
    <location>
        <begin position="26"/>
        <end position="106"/>
    </location>
</feature>
<evidence type="ECO:0000256" key="3">
    <source>
        <dbReference type="ARBA" id="ARBA00022833"/>
    </source>
</evidence>
<dbReference type="InterPro" id="IPR036885">
    <property type="entry name" value="SWIB_MDM2_dom_sf"/>
</dbReference>
<dbReference type="GO" id="GO:0016567">
    <property type="term" value="P:protein ubiquitination"/>
    <property type="evidence" value="ECO:0007669"/>
    <property type="project" value="TreeGrafter"/>
</dbReference>
<reference evidence="6 7" key="1">
    <citation type="submission" date="2024-04" db="EMBL/GenBank/DDBJ databases">
        <authorList>
            <consortium name="Genoscope - CEA"/>
            <person name="William W."/>
        </authorList>
    </citation>
    <scope>NUCLEOTIDE SEQUENCE [LARGE SCALE GENOMIC DNA]</scope>
</reference>
<evidence type="ECO:0000256" key="1">
    <source>
        <dbReference type="ARBA" id="ARBA00022723"/>
    </source>
</evidence>
<dbReference type="InterPro" id="IPR003121">
    <property type="entry name" value="SWIB_MDM2_domain"/>
</dbReference>
<sequence>MSSATPGSSAPIQYMVEAETTTVKVPMLRPKPSLLKVLQLSGGVGQTFTMGEIIQLVREYISQRTLYDQQDPRIVHCGGDLLGEALNVESFTVNEALALFRKNCTLEPDSCFRIRRQLVTRTSNSSDHCSVSSTKPNLQSSSVTTENNLPSSSSCINEKQ</sequence>
<dbReference type="CDD" id="cd10566">
    <property type="entry name" value="MDM2_like"/>
    <property type="match status" value="1"/>
</dbReference>
<evidence type="ECO:0000256" key="2">
    <source>
        <dbReference type="ARBA" id="ARBA00022771"/>
    </source>
</evidence>
<dbReference type="GO" id="GO:0061630">
    <property type="term" value="F:ubiquitin protein ligase activity"/>
    <property type="evidence" value="ECO:0007669"/>
    <property type="project" value="TreeGrafter"/>
</dbReference>
<dbReference type="Gene3D" id="1.10.245.10">
    <property type="entry name" value="SWIB/MDM2 domain"/>
    <property type="match status" value="1"/>
</dbReference>
<dbReference type="PANTHER" id="PTHR46858">
    <property type="entry name" value="OS05G0521000 PROTEIN"/>
    <property type="match status" value="1"/>
</dbReference>